<evidence type="ECO:0000313" key="2">
    <source>
        <dbReference type="Proteomes" id="UP000187941"/>
    </source>
</evidence>
<protein>
    <recommendedName>
        <fullName evidence="3">Secretion system C-terminal sorting domain-containing protein</fullName>
    </recommendedName>
</protein>
<evidence type="ECO:0000313" key="1">
    <source>
        <dbReference type="EMBL" id="AQG78501.1"/>
    </source>
</evidence>
<dbReference type="PANTHER" id="PTHR42754:SF1">
    <property type="entry name" value="LIPOPROTEIN"/>
    <property type="match status" value="1"/>
</dbReference>
<dbReference type="KEGG" id="smon:AWR27_03580"/>
<sequence length="810" mass="85342">MGLLLLNSRIARPQSIPDPQWARAGATVAVTTDGNLATTESLTIAAQAFNYSADRIIKYDLQGNRIQGIGIFQGGFFIGGRLPGISYESIGKIFAMAATQDGGLAIAGKTGIRSAGVVIKTNANGTFRRWEDSDLFAADQIDDMVGTPDGGFVLLRTVLNYDGPTSATIRKYDASGNFLWTKQIAYPTPNPASPDRSLSKGEAIINTADGGFLIVGYYNTTGTIVDLNNLGSLAATGWVAKVDGQGNATWQKLLNGLPLMSGFNGFVPGTIVQLTAATDVIPAADGIGYAIAGAGLAPHSVGVPPVVSAIVELNADGSFKRAKSFGDAPFSDSFITPYTANGASHYAVGNTNRQSGSTPQVSLISTADVPSNSADLFKILAQRTFDGGGFLQGITTASDGSLAFVSSANQLTKLNAPTTANCDFSQPRRVGVWNGLEVQIRQYGDKRVLVTAVVGSASDKHYPRGDNFWDAFTKDSGADALRGCLNGGNTNYGGLDAPANLNAPSGYQSGRETDGAFFFARSSGGLCDFSQPRRVGSWNGLEVQIRQYGDKRVLVTAVVGSASDKHYPRGDNFWDAFTKDSGADALRGCLNGGNTNYGGLSAPANLQTPSGYRSGQEADGAFFFEQNGSQPPTGGPLTLLAPTYDCATGAFRFNISGGNGSTIEYQSPGITDWTTNPNQFVDKDSRTANDVPPFTLLARQSGQVVTYVWNLRAACGRARAGANEPGTRLQVNVLGNPVEGRSAEIDINGVADQNVQVDLIDIQGRIIHQQRIGQAAATERVNIPLGNSRGLLFLNVSTATQRQRLTLVKP</sequence>
<organism evidence="1 2">
    <name type="scientific">Spirosoma montaniterrae</name>
    <dbReference type="NCBI Taxonomy" id="1178516"/>
    <lineage>
        <taxon>Bacteria</taxon>
        <taxon>Pseudomonadati</taxon>
        <taxon>Bacteroidota</taxon>
        <taxon>Cytophagia</taxon>
        <taxon>Cytophagales</taxon>
        <taxon>Cytophagaceae</taxon>
        <taxon>Spirosoma</taxon>
    </lineage>
</organism>
<dbReference type="PANTHER" id="PTHR42754">
    <property type="entry name" value="ENDOGLUCANASE"/>
    <property type="match status" value="1"/>
</dbReference>
<dbReference type="STRING" id="1178516.AWR27_03580"/>
<name>A0A1P9WSZ0_9BACT</name>
<evidence type="ECO:0008006" key="3">
    <source>
        <dbReference type="Google" id="ProtNLM"/>
    </source>
</evidence>
<reference evidence="1 2" key="1">
    <citation type="submission" date="2016-01" db="EMBL/GenBank/DDBJ databases">
        <authorList>
            <person name="Oliw E.H."/>
        </authorList>
    </citation>
    <scope>NUCLEOTIDE SEQUENCE [LARGE SCALE GENOMIC DNA]</scope>
    <source>
        <strain evidence="1 2">DY10</strain>
    </source>
</reference>
<proteinExistence type="predicted"/>
<dbReference type="Proteomes" id="UP000187941">
    <property type="component" value="Chromosome"/>
</dbReference>
<dbReference type="EMBL" id="CP014263">
    <property type="protein sequence ID" value="AQG78501.1"/>
    <property type="molecule type" value="Genomic_DNA"/>
</dbReference>
<keyword evidence="2" id="KW-1185">Reference proteome</keyword>
<accession>A0A1P9WSZ0</accession>
<gene>
    <name evidence="1" type="ORF">AWR27_03580</name>
</gene>
<dbReference type="AlphaFoldDB" id="A0A1P9WSZ0"/>